<evidence type="ECO:0000259" key="1">
    <source>
        <dbReference type="Pfam" id="PF01569"/>
    </source>
</evidence>
<keyword evidence="3" id="KW-1185">Reference proteome</keyword>
<dbReference type="InterPro" id="IPR052559">
    <property type="entry name" value="V-haloperoxidase"/>
</dbReference>
<organism evidence="2 3">
    <name type="scientific">Fictibacillus phosphorivorans</name>
    <dbReference type="NCBI Taxonomy" id="1221500"/>
    <lineage>
        <taxon>Bacteria</taxon>
        <taxon>Bacillati</taxon>
        <taxon>Bacillota</taxon>
        <taxon>Bacilli</taxon>
        <taxon>Bacillales</taxon>
        <taxon>Fictibacillaceae</taxon>
        <taxon>Fictibacillus</taxon>
    </lineage>
</organism>
<dbReference type="Pfam" id="PF01569">
    <property type="entry name" value="PAP2"/>
    <property type="match status" value="1"/>
</dbReference>
<dbReference type="InterPro" id="IPR036938">
    <property type="entry name" value="PAP2/HPO_sf"/>
</dbReference>
<evidence type="ECO:0000313" key="2">
    <source>
        <dbReference type="EMBL" id="KZE68824.1"/>
    </source>
</evidence>
<dbReference type="RefSeq" id="WP_066236113.1">
    <property type="nucleotide sequence ID" value="NZ_LRFC01000001.1"/>
</dbReference>
<dbReference type="EMBL" id="LRFC01000001">
    <property type="protein sequence ID" value="KZE68824.1"/>
    <property type="molecule type" value="Genomic_DNA"/>
</dbReference>
<dbReference type="AlphaFoldDB" id="A0A161TI56"/>
<name>A0A161TI56_9BACL</name>
<dbReference type="PANTHER" id="PTHR34599:SF1">
    <property type="entry name" value="PHOSPHATIDIC ACID PHOSPHATASE TYPE 2_HALOPEROXIDASE DOMAIN-CONTAINING PROTEIN"/>
    <property type="match status" value="1"/>
</dbReference>
<accession>A0A161TI56</accession>
<dbReference type="Gene3D" id="1.10.606.20">
    <property type="match status" value="1"/>
</dbReference>
<dbReference type="InterPro" id="IPR000326">
    <property type="entry name" value="PAP2/HPO"/>
</dbReference>
<dbReference type="SUPFAM" id="SSF48317">
    <property type="entry name" value="Acid phosphatase/Vanadium-dependent haloperoxidase"/>
    <property type="match status" value="1"/>
</dbReference>
<gene>
    <name evidence="2" type="ORF">AWM68_00675</name>
</gene>
<sequence>MRDYLRWSAIPYPGEFYPPTPVTPDAGSWPMFFITRKGHEFFDPFRNPITWKIKNPNLINWESELNLVKQVLQQVTPEQIRIAQVWATGEVNRQTMPFVYNMMETYGLASTKAARFLAFYQAAINDAFVITWYFKYLWDVARPCQYDPNLKTVLSTPRFPGYPSAHAVMAGCSEVILSYYFPQETYRIHQLMEECAMSRLYAGVHFKVDNDEGLSLGRQLGELVVQLIRSQNI</sequence>
<evidence type="ECO:0000313" key="3">
    <source>
        <dbReference type="Proteomes" id="UP000076567"/>
    </source>
</evidence>
<dbReference type="Proteomes" id="UP000076567">
    <property type="component" value="Unassembled WGS sequence"/>
</dbReference>
<dbReference type="OrthoDB" id="7793240at2"/>
<dbReference type="CDD" id="cd03398">
    <property type="entry name" value="PAP2_haloperoxidase"/>
    <property type="match status" value="1"/>
</dbReference>
<reference evidence="3" key="1">
    <citation type="submission" date="2016-01" db="EMBL/GenBank/DDBJ databases">
        <title>Draft genome of Chromobacterium sp. F49.</title>
        <authorList>
            <person name="Hong K.W."/>
        </authorList>
    </citation>
    <scope>NUCLEOTIDE SEQUENCE [LARGE SCALE GENOMIC DNA]</scope>
    <source>
        <strain evidence="3">P7IIIA</strain>
    </source>
</reference>
<protein>
    <recommendedName>
        <fullName evidence="1">Phosphatidic acid phosphatase type 2/haloperoxidase domain-containing protein</fullName>
    </recommendedName>
</protein>
<comment type="caution">
    <text evidence="2">The sequence shown here is derived from an EMBL/GenBank/DDBJ whole genome shotgun (WGS) entry which is preliminary data.</text>
</comment>
<proteinExistence type="predicted"/>
<dbReference type="PANTHER" id="PTHR34599">
    <property type="entry name" value="PEROXIDASE-RELATED"/>
    <property type="match status" value="1"/>
</dbReference>
<feature type="domain" description="Phosphatidic acid phosphatase type 2/haloperoxidase" evidence="1">
    <location>
        <begin position="129"/>
        <end position="228"/>
    </location>
</feature>